<reference evidence="1 2" key="1">
    <citation type="journal article" date="2011" name="J. Bacteriol.">
        <title>Genome sequence of the plant-pathogenic bacterium Dickeya dadantii 3937.</title>
        <authorList>
            <person name="Glasner J.D."/>
            <person name="Yang C.H."/>
            <person name="Reverchon S."/>
            <person name="Hugouvieux-Cotte-Pattat N."/>
            <person name="Condemine G."/>
            <person name="Bohin J.P."/>
            <person name="Van Gijsegem F."/>
            <person name="Yang S."/>
            <person name="Franza T."/>
            <person name="Expert D."/>
            <person name="Plunkett G. III"/>
            <person name="San Francisco M.J."/>
            <person name="Charkowski A.O."/>
            <person name="Py B."/>
            <person name="Bell K."/>
            <person name="Rauscher L."/>
            <person name="Rodriguez-Palenzuela P."/>
            <person name="Toussaint A."/>
            <person name="Holeva M.C."/>
            <person name="He S.Y."/>
            <person name="Douet V."/>
            <person name="Boccara M."/>
            <person name="Blanco C."/>
            <person name="Toth I."/>
            <person name="Anderson B.D."/>
            <person name="Biehl B.S."/>
            <person name="Mau B."/>
            <person name="Flynn S.M."/>
            <person name="Barras F."/>
            <person name="Lindeberg M."/>
            <person name="Birch P.R."/>
            <person name="Tsuyumu S."/>
            <person name="Shi X."/>
            <person name="Hibbing M."/>
            <person name="Yap M.N."/>
            <person name="Carpentier M."/>
            <person name="Dassa E."/>
            <person name="Umehara M."/>
            <person name="Kim J.F."/>
            <person name="Rusch M."/>
            <person name="Soni P."/>
            <person name="Mayhew G.F."/>
            <person name="Fouts D.E."/>
            <person name="Gill S.R."/>
            <person name="Blattner F.R."/>
            <person name="Keen N.T."/>
            <person name="Perna N.T."/>
        </authorList>
    </citation>
    <scope>NUCLEOTIDE SEQUENCE [LARGE SCALE GENOMIC DNA]</scope>
    <source>
        <strain evidence="1 2">3937</strain>
    </source>
</reference>
<dbReference type="Proteomes" id="UP000006859">
    <property type="component" value="Chromosome"/>
</dbReference>
<protein>
    <submittedName>
        <fullName evidence="1">Uncharacterized protein</fullName>
    </submittedName>
</protein>
<organism evidence="1 2">
    <name type="scientific">Dickeya dadantii (strain 3937)</name>
    <name type="common">Erwinia chrysanthemi (strain 3937)</name>
    <dbReference type="NCBI Taxonomy" id="198628"/>
    <lineage>
        <taxon>Bacteria</taxon>
        <taxon>Pseudomonadati</taxon>
        <taxon>Pseudomonadota</taxon>
        <taxon>Gammaproteobacteria</taxon>
        <taxon>Enterobacterales</taxon>
        <taxon>Pectobacteriaceae</taxon>
        <taxon>Dickeya</taxon>
    </lineage>
</organism>
<dbReference type="HOGENOM" id="CLU_2552830_0_0_6"/>
<dbReference type="KEGG" id="ddd:Dda3937_04393"/>
<sequence length="82" mass="9444">MPLTVWSISIFDRALFLLTYLYGLCQESEKPIKIPRRYADNGIATVAIFRRNLWQALSARQHQPFLRHQAAVAPVLSSRFPS</sequence>
<keyword evidence="2" id="KW-1185">Reference proteome</keyword>
<gene>
    <name evidence="1" type="ordered locus">Dda3937_04393</name>
</gene>
<name>E0SDN2_DICD3</name>
<dbReference type="EMBL" id="CP002038">
    <property type="protein sequence ID" value="ADM99842.1"/>
    <property type="molecule type" value="Genomic_DNA"/>
</dbReference>
<dbReference type="AlphaFoldDB" id="E0SDN2"/>
<evidence type="ECO:0000313" key="1">
    <source>
        <dbReference type="EMBL" id="ADM99842.1"/>
    </source>
</evidence>
<proteinExistence type="predicted"/>
<dbReference type="STRING" id="198628.Dda3937_04393"/>
<accession>E0SDN2</accession>
<evidence type="ECO:0000313" key="2">
    <source>
        <dbReference type="Proteomes" id="UP000006859"/>
    </source>
</evidence>